<reference evidence="1 2" key="2">
    <citation type="submission" date="2013-11" db="EMBL/GenBank/DDBJ databases">
        <title>The Genome Sequence of Phytophthora parasitica INRA-310.</title>
        <authorList>
            <consortium name="The Broad Institute Genomics Platform"/>
            <person name="Russ C."/>
            <person name="Tyler B."/>
            <person name="Panabieres F."/>
            <person name="Shan W."/>
            <person name="Tripathy S."/>
            <person name="Grunwald N."/>
            <person name="Machado M."/>
            <person name="Johnson C.S."/>
            <person name="Arredondo F."/>
            <person name="Hong C."/>
            <person name="Coffey M."/>
            <person name="Young S.K."/>
            <person name="Zeng Q."/>
            <person name="Gargeya S."/>
            <person name="Fitzgerald M."/>
            <person name="Abouelleil A."/>
            <person name="Alvarado L."/>
            <person name="Chapman S.B."/>
            <person name="Gainer-Dewar J."/>
            <person name="Goldberg J."/>
            <person name="Griggs A."/>
            <person name="Gujja S."/>
            <person name="Hansen M."/>
            <person name="Howarth C."/>
            <person name="Imamovic A."/>
            <person name="Ireland A."/>
            <person name="Larimer J."/>
            <person name="McCowan C."/>
            <person name="Murphy C."/>
            <person name="Pearson M."/>
            <person name="Poon T.W."/>
            <person name="Priest M."/>
            <person name="Roberts A."/>
            <person name="Saif S."/>
            <person name="Shea T."/>
            <person name="Sykes S."/>
            <person name="Wortman J."/>
            <person name="Nusbaum C."/>
            <person name="Birren B."/>
        </authorList>
    </citation>
    <scope>NUCLEOTIDE SEQUENCE [LARGE SCALE GENOMIC DNA]</scope>
    <source>
        <strain evidence="1 2">INRA-310</strain>
    </source>
</reference>
<dbReference type="OrthoDB" id="118906at2759"/>
<dbReference type="RefSeq" id="XP_008915815.1">
    <property type="nucleotide sequence ID" value="XM_008917567.1"/>
</dbReference>
<dbReference type="AlphaFoldDB" id="W2PE28"/>
<dbReference type="GeneID" id="20188018"/>
<proteinExistence type="predicted"/>
<sequence length="151" mass="17334">MTFAEFALPRPYDFFQAMGVSHDDRCAFRALDHTADALGIPDWYSEAAVGELYRVRAESENHITSAGVVRSTLWTFIRKFNRSARTGGRAEICGDTIGVNQVQYRLDGVQASMVWIIICWHLLQHHPLRKDDFFKVMKHVLLPIARDFYAD</sequence>
<accession>W2PE28</accession>
<dbReference type="Proteomes" id="UP000018817">
    <property type="component" value="Unassembled WGS sequence"/>
</dbReference>
<protein>
    <submittedName>
        <fullName evidence="1">Uncharacterized protein</fullName>
    </submittedName>
</protein>
<evidence type="ECO:0000313" key="2">
    <source>
        <dbReference type="Proteomes" id="UP000018817"/>
    </source>
</evidence>
<evidence type="ECO:0000313" key="1">
    <source>
        <dbReference type="EMBL" id="ETM98895.1"/>
    </source>
</evidence>
<gene>
    <name evidence="1" type="ORF">PPTG_19227</name>
</gene>
<dbReference type="VEuPathDB" id="FungiDB:PPTG_19227"/>
<reference evidence="2" key="1">
    <citation type="submission" date="2011-12" db="EMBL/GenBank/DDBJ databases">
        <authorList>
            <consortium name="The Broad Institute Genome Sequencing Platform"/>
            <person name="Russ C."/>
            <person name="Tyler B."/>
            <person name="Panabieres F."/>
            <person name="Shan W."/>
            <person name="Tripathy S."/>
            <person name="Grunwald N."/>
            <person name="Machado M."/>
            <person name="Young S.K."/>
            <person name="Zeng Q."/>
            <person name="Gargeya S."/>
            <person name="Fitzgerald M."/>
            <person name="Haas B."/>
            <person name="Abouelleil A."/>
            <person name="Alvarado L."/>
            <person name="Arachchi H.M."/>
            <person name="Berlin A."/>
            <person name="Chapman S.B."/>
            <person name="Gearin G."/>
            <person name="Goldberg J."/>
            <person name="Griggs A."/>
            <person name="Gujja S."/>
            <person name="Hansen M."/>
            <person name="Heiman D."/>
            <person name="Howarth C."/>
            <person name="Larimer J."/>
            <person name="Lui A."/>
            <person name="MacDonald P.J.P."/>
            <person name="McCowen C."/>
            <person name="Montmayeur A."/>
            <person name="Murphy C."/>
            <person name="Neiman D."/>
            <person name="Pearson M."/>
            <person name="Priest M."/>
            <person name="Roberts A."/>
            <person name="Saif S."/>
            <person name="Shea T."/>
            <person name="Sisk P."/>
            <person name="Stolte C."/>
            <person name="Sykes S."/>
            <person name="Wortman J."/>
            <person name="Nusbaum C."/>
            <person name="Birren B."/>
        </authorList>
    </citation>
    <scope>NUCLEOTIDE SEQUENCE [LARGE SCALE GENOMIC DNA]</scope>
    <source>
        <strain evidence="2">INRA-310</strain>
    </source>
</reference>
<dbReference type="EMBL" id="KI669666">
    <property type="protein sequence ID" value="ETM98895.1"/>
    <property type="molecule type" value="Genomic_DNA"/>
</dbReference>
<name>W2PE28_PHYN3</name>
<organism evidence="1 2">
    <name type="scientific">Phytophthora nicotianae (strain INRA-310)</name>
    <name type="common">Phytophthora parasitica</name>
    <dbReference type="NCBI Taxonomy" id="761204"/>
    <lineage>
        <taxon>Eukaryota</taxon>
        <taxon>Sar</taxon>
        <taxon>Stramenopiles</taxon>
        <taxon>Oomycota</taxon>
        <taxon>Peronosporomycetes</taxon>
        <taxon>Peronosporales</taxon>
        <taxon>Peronosporaceae</taxon>
        <taxon>Phytophthora</taxon>
    </lineage>
</organism>
<dbReference type="OMA" id="ENHITSA"/>